<accession>H1YZQ7</accession>
<dbReference type="PATRIC" id="fig|937775.9.peg.194"/>
<keyword evidence="3" id="KW-1185">Reference proteome</keyword>
<dbReference type="EMBL" id="CM001436">
    <property type="protein sequence ID" value="EHQ34319.1"/>
    <property type="molecule type" value="Genomic_DNA"/>
</dbReference>
<dbReference type="InterPro" id="IPR036291">
    <property type="entry name" value="NAD(P)-bd_dom_sf"/>
</dbReference>
<dbReference type="PANTHER" id="PTHR43377:SF1">
    <property type="entry name" value="BILIVERDIN REDUCTASE A"/>
    <property type="match status" value="1"/>
</dbReference>
<dbReference type="Proteomes" id="UP000005741">
    <property type="component" value="Chromosome"/>
</dbReference>
<dbReference type="InParanoid" id="H1YZQ7"/>
<evidence type="ECO:0000313" key="3">
    <source>
        <dbReference type="Proteomes" id="UP000005741"/>
    </source>
</evidence>
<reference evidence="2 3" key="1">
    <citation type="submission" date="2011-10" db="EMBL/GenBank/DDBJ databases">
        <title>The Improved High-Quality Draft genome of Methanoplanus limicola DSM 2279.</title>
        <authorList>
            <consortium name="US DOE Joint Genome Institute (JGI-PGF)"/>
            <person name="Lucas S."/>
            <person name="Copeland A."/>
            <person name="Lapidus A."/>
            <person name="Glavina del Rio T."/>
            <person name="Dalin E."/>
            <person name="Tice H."/>
            <person name="Bruce D."/>
            <person name="Goodwin L."/>
            <person name="Pitluck S."/>
            <person name="Peters L."/>
            <person name="Mikhailova N."/>
            <person name="Lu M."/>
            <person name="Kyrpides N."/>
            <person name="Mavromatis K."/>
            <person name="Ivanova N."/>
            <person name="Markowitz V."/>
            <person name="Cheng J.-F."/>
            <person name="Hugenholtz P."/>
            <person name="Woyke T."/>
            <person name="Wu D."/>
            <person name="Wirth R."/>
            <person name="Brambilla E.-M."/>
            <person name="Klenk H.-P."/>
            <person name="Eisen J.A."/>
        </authorList>
    </citation>
    <scope>NUCLEOTIDE SEQUENCE [LARGE SCALE GENOMIC DNA]</scope>
    <source>
        <strain evidence="2 3">DSM 2279</strain>
    </source>
</reference>
<protein>
    <submittedName>
        <fullName evidence="2">Oxidoreductase domain protein</fullName>
    </submittedName>
</protein>
<dbReference type="InterPro" id="IPR000683">
    <property type="entry name" value="Gfo/Idh/MocA-like_OxRdtase_N"/>
</dbReference>
<name>H1YZQ7_9EURY</name>
<proteinExistence type="predicted"/>
<sequence length="304" mass="34063">MDVGVIGTGVMGKNHVRVYSEMKEVGDLFLYDVNSSASSGIAKGCGINVVDSVDELLKNVDAVSICVSTQYHYETAVQVARAGISMLIEKPICQTSKQGEELLSEIPDDIVAGVGHIERFNPIVNEISRIIDSPLYVEMKRHNPSSIRINGSSVVEDLMIHDIDIIFNNGHFRGPYNLYSSGNSDICGAIFEFPGFPVYLSTSRKSSKKIRMVYIEEENFTIEGDYMTQEVYIHKKPERYSHDADKYIQENIVEKVMVSKVEPLKVELNTFVDCVRSGKEFPVSPDQAVKNVRICEDIRQKCGY</sequence>
<dbReference type="OrthoDB" id="25239at2157"/>
<dbReference type="SUPFAM" id="SSF51735">
    <property type="entry name" value="NAD(P)-binding Rossmann-fold domains"/>
    <property type="match status" value="1"/>
</dbReference>
<dbReference type="Gene3D" id="3.40.50.720">
    <property type="entry name" value="NAD(P)-binding Rossmann-like Domain"/>
    <property type="match status" value="1"/>
</dbReference>
<dbReference type="STRING" id="937775.Metlim_0166"/>
<dbReference type="GO" id="GO:0000166">
    <property type="term" value="F:nucleotide binding"/>
    <property type="evidence" value="ECO:0007669"/>
    <property type="project" value="InterPro"/>
</dbReference>
<dbReference type="Gene3D" id="3.30.360.10">
    <property type="entry name" value="Dihydrodipicolinate Reductase, domain 2"/>
    <property type="match status" value="1"/>
</dbReference>
<feature type="domain" description="Gfo/Idh/MocA-like oxidoreductase N-terminal" evidence="1">
    <location>
        <begin position="2"/>
        <end position="104"/>
    </location>
</feature>
<dbReference type="AlphaFoldDB" id="H1YZQ7"/>
<gene>
    <name evidence="2" type="ORF">Metlim_0166</name>
</gene>
<dbReference type="RefSeq" id="WP_004075908.1">
    <property type="nucleotide sequence ID" value="NZ_CM001436.1"/>
</dbReference>
<evidence type="ECO:0000259" key="1">
    <source>
        <dbReference type="Pfam" id="PF01408"/>
    </source>
</evidence>
<dbReference type="PANTHER" id="PTHR43377">
    <property type="entry name" value="BILIVERDIN REDUCTASE A"/>
    <property type="match status" value="1"/>
</dbReference>
<organism evidence="2 3">
    <name type="scientific">Methanoplanus limicola DSM 2279</name>
    <dbReference type="NCBI Taxonomy" id="937775"/>
    <lineage>
        <taxon>Archaea</taxon>
        <taxon>Methanobacteriati</taxon>
        <taxon>Methanobacteriota</taxon>
        <taxon>Stenosarchaea group</taxon>
        <taxon>Methanomicrobia</taxon>
        <taxon>Methanomicrobiales</taxon>
        <taxon>Methanomicrobiaceae</taxon>
        <taxon>Methanoplanus</taxon>
    </lineage>
</organism>
<dbReference type="InterPro" id="IPR051450">
    <property type="entry name" value="Gfo/Idh/MocA_Oxidoreductases"/>
</dbReference>
<dbReference type="Pfam" id="PF01408">
    <property type="entry name" value="GFO_IDH_MocA"/>
    <property type="match status" value="1"/>
</dbReference>
<evidence type="ECO:0000313" key="2">
    <source>
        <dbReference type="EMBL" id="EHQ34319.1"/>
    </source>
</evidence>
<dbReference type="HOGENOM" id="CLU_023194_10_0_2"/>